<gene>
    <name evidence="3" type="ORF">WN50_05595</name>
</gene>
<dbReference type="PATRIC" id="fig|1637645.4.peg.7023"/>
<dbReference type="InterPro" id="IPR051619">
    <property type="entry name" value="TypeII_TA_RNase_PINc/VapC"/>
</dbReference>
<dbReference type="SUPFAM" id="SSF88723">
    <property type="entry name" value="PIN domain-like"/>
    <property type="match status" value="1"/>
</dbReference>
<dbReference type="InterPro" id="IPR029060">
    <property type="entry name" value="PIN-like_dom_sf"/>
</dbReference>
<protein>
    <submittedName>
        <fullName evidence="3">Twitching motility protein PilT</fullName>
    </submittedName>
</protein>
<proteinExistence type="predicted"/>
<dbReference type="RefSeq" id="WP_046277527.1">
    <property type="nucleotide sequence ID" value="NZ_LATL02000356.1"/>
</dbReference>
<comment type="caution">
    <text evidence="3">The sequence shown here is derived from an EMBL/GenBank/DDBJ whole genome shotgun (WGS) entry which is preliminary data.</text>
</comment>
<dbReference type="Gene3D" id="3.40.50.1010">
    <property type="entry name" value="5'-nuclease"/>
    <property type="match status" value="1"/>
</dbReference>
<feature type="domain" description="PIN" evidence="2">
    <location>
        <begin position="4"/>
        <end position="127"/>
    </location>
</feature>
<accession>A0A0F5YJW1</accession>
<evidence type="ECO:0000313" key="3">
    <source>
        <dbReference type="EMBL" id="KKD39038.1"/>
    </source>
</evidence>
<evidence type="ECO:0000259" key="2">
    <source>
        <dbReference type="Pfam" id="PF01850"/>
    </source>
</evidence>
<dbReference type="PANTHER" id="PTHR35901:SF1">
    <property type="entry name" value="EXONUCLEASE VAPC9"/>
    <property type="match status" value="1"/>
</dbReference>
<dbReference type="InterPro" id="IPR002716">
    <property type="entry name" value="PIN_dom"/>
</dbReference>
<keyword evidence="1" id="KW-0460">Magnesium</keyword>
<dbReference type="Proteomes" id="UP000033607">
    <property type="component" value="Unassembled WGS sequence"/>
</dbReference>
<dbReference type="EMBL" id="LATL02000356">
    <property type="protein sequence ID" value="KKD39038.1"/>
    <property type="molecule type" value="Genomic_DNA"/>
</dbReference>
<reference evidence="3 4" key="1">
    <citation type="submission" date="2015-06" db="EMBL/GenBank/DDBJ databases">
        <title>Draft genome assembly of filamentous brackish cyanobacterium Limnoraphis robusta strain CS-951.</title>
        <authorList>
            <person name="Willis A."/>
            <person name="Parks M."/>
            <person name="Burford M.A."/>
        </authorList>
    </citation>
    <scope>NUCLEOTIDE SEQUENCE [LARGE SCALE GENOMIC DNA]</scope>
    <source>
        <strain evidence="3 4">CS-951</strain>
    </source>
</reference>
<evidence type="ECO:0000256" key="1">
    <source>
        <dbReference type="ARBA" id="ARBA00022842"/>
    </source>
</evidence>
<name>A0A0F5YJW1_9CYAN</name>
<dbReference type="CDD" id="cd09873">
    <property type="entry name" value="PIN_Pae0151-like"/>
    <property type="match status" value="1"/>
</dbReference>
<evidence type="ECO:0000313" key="4">
    <source>
        <dbReference type="Proteomes" id="UP000033607"/>
    </source>
</evidence>
<dbReference type="OrthoDB" id="459975at2"/>
<dbReference type="PANTHER" id="PTHR35901">
    <property type="entry name" value="RIBONUCLEASE VAPC3"/>
    <property type="match status" value="1"/>
</dbReference>
<dbReference type="Pfam" id="PF01850">
    <property type="entry name" value="PIN"/>
    <property type="match status" value="1"/>
</dbReference>
<sequence length="142" mass="16363">MNNYIIDASIVIQRFIQQEYTPQVRMLFNRLLKGDRFYIPEFCLLECTNVIWKQVRFYGLPEEQAQLLILDLQSIPFNIASVNYLLSSALDIGLTHQLAIYDSLYIALALQLDYPLITVDDRQLNAAINCGVTLIPITDFTE</sequence>
<dbReference type="InterPro" id="IPR044153">
    <property type="entry name" value="PIN_Pae0151-like"/>
</dbReference>
<dbReference type="AlphaFoldDB" id="A0A0F5YJW1"/>
<organism evidence="3 4">
    <name type="scientific">Limnoraphis robusta CS-951</name>
    <dbReference type="NCBI Taxonomy" id="1637645"/>
    <lineage>
        <taxon>Bacteria</taxon>
        <taxon>Bacillati</taxon>
        <taxon>Cyanobacteriota</taxon>
        <taxon>Cyanophyceae</taxon>
        <taxon>Oscillatoriophycideae</taxon>
        <taxon>Oscillatoriales</taxon>
        <taxon>Sirenicapillariaceae</taxon>
        <taxon>Limnoraphis</taxon>
    </lineage>
</organism>